<keyword evidence="6" id="KW-1185">Reference proteome</keyword>
<feature type="transmembrane region" description="Helical" evidence="3">
    <location>
        <begin position="107"/>
        <end position="129"/>
    </location>
</feature>
<evidence type="ECO:0000313" key="5">
    <source>
        <dbReference type="EMBL" id="MFD1429633.1"/>
    </source>
</evidence>
<proteinExistence type="inferred from homology"/>
<feature type="region of interest" description="Disordered" evidence="2">
    <location>
        <begin position="265"/>
        <end position="287"/>
    </location>
</feature>
<dbReference type="RefSeq" id="WP_203626739.1">
    <property type="nucleotide sequence ID" value="NZ_BOLQ01000008.1"/>
</dbReference>
<keyword evidence="3" id="KW-0812">Transmembrane</keyword>
<sequence length="287" mass="30559">MTDLALLPKHLEIKSLAVLGISLVSLILFAFMFRHGPLDENARVALVQLIVGLVMVGLSVSWLRLPLFEKPEHLVPALGAAALIITLNCLDLGRFPGWSWSRLGEALLLGLAAGVMEEILCRGPLLFILAKHAPSAVSNTWFAAVVSAIIFGLLHLLNAGGAQSLWQTGLQVIYTMTFGLAMAALFLTTHNLLVPILAHTLFDTITYYFDLNGTSSMGGSWWGWLSFAALTGGCLVIGLALMGTLPRSPRISRAINVPTTQVAAKPAAAAAPSDSSDASLPAKKRNL</sequence>
<evidence type="ECO:0000313" key="6">
    <source>
        <dbReference type="Proteomes" id="UP001597196"/>
    </source>
</evidence>
<dbReference type="GO" id="GO:0016787">
    <property type="term" value="F:hydrolase activity"/>
    <property type="evidence" value="ECO:0007669"/>
    <property type="project" value="UniProtKB-KW"/>
</dbReference>
<keyword evidence="3" id="KW-0472">Membrane</keyword>
<feature type="compositionally biased region" description="Low complexity" evidence="2">
    <location>
        <begin position="265"/>
        <end position="281"/>
    </location>
</feature>
<name>A0ABW4CIP6_9LACO</name>
<dbReference type="InterPro" id="IPR003675">
    <property type="entry name" value="Rce1/LyrA-like_dom"/>
</dbReference>
<dbReference type="Pfam" id="PF02517">
    <property type="entry name" value="Rce1-like"/>
    <property type="match status" value="1"/>
</dbReference>
<feature type="domain" description="CAAX prenyl protease 2/Lysostaphin resistance protein A-like" evidence="4">
    <location>
        <begin position="103"/>
        <end position="204"/>
    </location>
</feature>
<comment type="caution">
    <text evidence="5">The sequence shown here is derived from an EMBL/GenBank/DDBJ whole genome shotgun (WGS) entry which is preliminary data.</text>
</comment>
<feature type="transmembrane region" description="Helical" evidence="3">
    <location>
        <begin position="172"/>
        <end position="201"/>
    </location>
</feature>
<feature type="transmembrane region" description="Helical" evidence="3">
    <location>
        <begin position="221"/>
        <end position="243"/>
    </location>
</feature>
<dbReference type="Proteomes" id="UP001597196">
    <property type="component" value="Unassembled WGS sequence"/>
</dbReference>
<evidence type="ECO:0000256" key="1">
    <source>
        <dbReference type="ARBA" id="ARBA00009067"/>
    </source>
</evidence>
<comment type="similarity">
    <text evidence="1">Belongs to the UPF0177 family.</text>
</comment>
<feature type="transmembrane region" description="Helical" evidence="3">
    <location>
        <begin position="45"/>
        <end position="63"/>
    </location>
</feature>
<accession>A0ABW4CIP6</accession>
<keyword evidence="5" id="KW-0378">Hydrolase</keyword>
<protein>
    <submittedName>
        <fullName evidence="5">CPBP family intramembrane glutamic endopeptidase</fullName>
        <ecNumber evidence="5">3.4.-.-</ecNumber>
    </submittedName>
</protein>
<evidence type="ECO:0000256" key="3">
    <source>
        <dbReference type="SAM" id="Phobius"/>
    </source>
</evidence>
<keyword evidence="3" id="KW-1133">Transmembrane helix</keyword>
<feature type="transmembrane region" description="Helical" evidence="3">
    <location>
        <begin position="141"/>
        <end position="160"/>
    </location>
</feature>
<feature type="transmembrane region" description="Helical" evidence="3">
    <location>
        <begin position="75"/>
        <end position="95"/>
    </location>
</feature>
<feature type="transmembrane region" description="Helical" evidence="3">
    <location>
        <begin position="15"/>
        <end position="33"/>
    </location>
</feature>
<organism evidence="5 6">
    <name type="scientific">Lacticaseibacillus mingshuiensis</name>
    <dbReference type="NCBI Taxonomy" id="2799574"/>
    <lineage>
        <taxon>Bacteria</taxon>
        <taxon>Bacillati</taxon>
        <taxon>Bacillota</taxon>
        <taxon>Bacilli</taxon>
        <taxon>Lactobacillales</taxon>
        <taxon>Lactobacillaceae</taxon>
        <taxon>Lacticaseibacillus</taxon>
    </lineage>
</organism>
<gene>
    <name evidence="5" type="ORF">ACFQ4P_05155</name>
</gene>
<dbReference type="PANTHER" id="PTHR36435">
    <property type="entry name" value="SLR1288 PROTEIN"/>
    <property type="match status" value="1"/>
</dbReference>
<evidence type="ECO:0000259" key="4">
    <source>
        <dbReference type="Pfam" id="PF02517"/>
    </source>
</evidence>
<dbReference type="InterPro" id="IPR052710">
    <property type="entry name" value="CAAX_protease"/>
</dbReference>
<dbReference type="EMBL" id="JBHTOC010000006">
    <property type="protein sequence ID" value="MFD1429633.1"/>
    <property type="molecule type" value="Genomic_DNA"/>
</dbReference>
<evidence type="ECO:0000256" key="2">
    <source>
        <dbReference type="SAM" id="MobiDB-lite"/>
    </source>
</evidence>
<dbReference type="EC" id="3.4.-.-" evidence="5"/>
<dbReference type="PANTHER" id="PTHR36435:SF1">
    <property type="entry name" value="CAAX AMINO TERMINAL PROTEASE FAMILY PROTEIN"/>
    <property type="match status" value="1"/>
</dbReference>
<reference evidence="6" key="1">
    <citation type="journal article" date="2019" name="Int. J. Syst. Evol. Microbiol.">
        <title>The Global Catalogue of Microorganisms (GCM) 10K type strain sequencing project: providing services to taxonomists for standard genome sequencing and annotation.</title>
        <authorList>
            <consortium name="The Broad Institute Genomics Platform"/>
            <consortium name="The Broad Institute Genome Sequencing Center for Infectious Disease"/>
            <person name="Wu L."/>
            <person name="Ma J."/>
        </authorList>
    </citation>
    <scope>NUCLEOTIDE SEQUENCE [LARGE SCALE GENOMIC DNA]</scope>
    <source>
        <strain evidence="6">CCM 8980</strain>
    </source>
</reference>